<dbReference type="EMBL" id="JAMKFE010000001">
    <property type="protein sequence ID" value="MCM5678100.1"/>
    <property type="molecule type" value="Genomic_DNA"/>
</dbReference>
<dbReference type="Pfam" id="PF13622">
    <property type="entry name" value="4HBT_3"/>
    <property type="match status" value="1"/>
</dbReference>
<evidence type="ECO:0000259" key="1">
    <source>
        <dbReference type="Pfam" id="PF13622"/>
    </source>
</evidence>
<dbReference type="SUPFAM" id="SSF54637">
    <property type="entry name" value="Thioesterase/thiol ester dehydrase-isomerase"/>
    <property type="match status" value="2"/>
</dbReference>
<dbReference type="Proteomes" id="UP001165541">
    <property type="component" value="Unassembled WGS sequence"/>
</dbReference>
<proteinExistence type="predicted"/>
<protein>
    <submittedName>
        <fullName evidence="3">Thioesterase family protein</fullName>
    </submittedName>
</protein>
<accession>A0ABT0YHC3</accession>
<evidence type="ECO:0000313" key="4">
    <source>
        <dbReference type="Proteomes" id="UP001165541"/>
    </source>
</evidence>
<dbReference type="Gene3D" id="2.40.160.210">
    <property type="entry name" value="Acyl-CoA thioesterase, double hotdog domain"/>
    <property type="match status" value="1"/>
</dbReference>
<name>A0ABT0YHC3_9BURK</name>
<keyword evidence="4" id="KW-1185">Reference proteome</keyword>
<dbReference type="InterPro" id="IPR042171">
    <property type="entry name" value="Acyl-CoA_hotdog"/>
</dbReference>
<dbReference type="InterPro" id="IPR029069">
    <property type="entry name" value="HotDog_dom_sf"/>
</dbReference>
<evidence type="ECO:0000313" key="3">
    <source>
        <dbReference type="EMBL" id="MCM5678100.1"/>
    </source>
</evidence>
<reference evidence="3" key="1">
    <citation type="submission" date="2022-05" db="EMBL/GenBank/DDBJ databases">
        <title>Schlegelella sp. nov., isolated from mangrove soil.</title>
        <authorList>
            <person name="Liu Y."/>
            <person name="Ge X."/>
            <person name="Liu W."/>
        </authorList>
    </citation>
    <scope>NUCLEOTIDE SEQUENCE</scope>
    <source>
        <strain evidence="3">S2-27</strain>
    </source>
</reference>
<gene>
    <name evidence="3" type="ORF">M8A51_00965</name>
</gene>
<dbReference type="Pfam" id="PF20789">
    <property type="entry name" value="4HBT_3C"/>
    <property type="match status" value="1"/>
</dbReference>
<dbReference type="InterPro" id="IPR049449">
    <property type="entry name" value="TesB_ACOT8-like_N"/>
</dbReference>
<dbReference type="InterPro" id="IPR049450">
    <property type="entry name" value="ACOT8-like_C"/>
</dbReference>
<dbReference type="RefSeq" id="WP_251776220.1">
    <property type="nucleotide sequence ID" value="NZ_JAMKFE010000001.1"/>
</dbReference>
<comment type="caution">
    <text evidence="3">The sequence shown here is derived from an EMBL/GenBank/DDBJ whole genome shotgun (WGS) entry which is preliminary data.</text>
</comment>
<organism evidence="3 4">
    <name type="scientific">Caldimonas mangrovi</name>
    <dbReference type="NCBI Taxonomy" id="2944811"/>
    <lineage>
        <taxon>Bacteria</taxon>
        <taxon>Pseudomonadati</taxon>
        <taxon>Pseudomonadota</taxon>
        <taxon>Betaproteobacteria</taxon>
        <taxon>Burkholderiales</taxon>
        <taxon>Sphaerotilaceae</taxon>
        <taxon>Caldimonas</taxon>
    </lineage>
</organism>
<feature type="domain" description="Acyl-CoA thioesterase-like N-terminal HotDog" evidence="1">
    <location>
        <begin position="27"/>
        <end position="114"/>
    </location>
</feature>
<sequence length="275" mass="29550">MNPTTPFSELIARRTAPDQAVVRFDISDDWLQGRTTFGGLIAACAVQAMRDVAGSAWDGHVALLALQTSFVGPVGLGTMDVSVQVLREGRNLRQLQATATQQGQTAAVLLAVFGVQRTTALPPLEPAQPEVERRAADLPALPFLPGVTPNFTQHLDFRWAEGQPPFTGGDFWHSRIHVRLKDPQPAAHELLAVMLADAAPTPALTRLAQRGPASSVTWALELAVPDATDDDCSGFWRIDKDTRAAAGGYVNETTRLWTPGGRLAAHGYQVVAVYG</sequence>
<evidence type="ECO:0000259" key="2">
    <source>
        <dbReference type="Pfam" id="PF20789"/>
    </source>
</evidence>
<feature type="domain" description="Acyl-CoA thioesterase-like C-terminal" evidence="2">
    <location>
        <begin position="136"/>
        <end position="273"/>
    </location>
</feature>